<dbReference type="Gene3D" id="3.20.20.100">
    <property type="entry name" value="NADP-dependent oxidoreductase domain"/>
    <property type="match status" value="1"/>
</dbReference>
<accession>A0A0N4V880</accession>
<dbReference type="InterPro" id="IPR044479">
    <property type="entry name" value="LGALDH-like"/>
</dbReference>
<dbReference type="GO" id="GO:0010349">
    <property type="term" value="F:L-galactose dehydrogenase activity"/>
    <property type="evidence" value="ECO:0007669"/>
    <property type="project" value="InterPro"/>
</dbReference>
<evidence type="ECO:0000313" key="2">
    <source>
        <dbReference type="EMBL" id="VDD91370.1"/>
    </source>
</evidence>
<sequence>MLYKDRKSKEKVVECYPTNLISGLKDGLPSTYIPYFHDDKILRKMQYRQLGNTNMFVSKVSLGCGPIGGNFGKLESLTSELIATALLNGINLIDTGYWYGQTRSEQILGKALRYFPRKSYFLSVVVGRFELDFARAFDYRADTILHSLTRSLKRLRLPYADICFLQIHDTEFELHKRVLLNETLPALKMAQRSGRIRHIGLVGYSLRKLAYVLEKSPVNIDVIMTFCRGTLNDNTLGEFSKIFESKGIGIINASPLSMGLLTTQGPPLWHPALQAVKDTCATAARYCTDKKVALEKLALHYAVNFPGISTCCVGMASTEQVLQAVQISQTDKLTETEQRVQDRLLRRYFDRLQNASWEGLDVDQYWKHLKELGLTSLGTTRTLSVESVSSRLTTFSCRYPL</sequence>
<keyword evidence="3" id="KW-1185">Reference proteome</keyword>
<proteinExistence type="predicted"/>
<feature type="domain" description="NADP-dependent oxidoreductase" evidence="1">
    <location>
        <begin position="79"/>
        <end position="337"/>
    </location>
</feature>
<protein>
    <submittedName>
        <fullName evidence="4">Aldo_ket_red domain-containing protein</fullName>
    </submittedName>
</protein>
<dbReference type="STRING" id="51028.A0A0N4V880"/>
<reference evidence="4" key="1">
    <citation type="submission" date="2016-04" db="UniProtKB">
        <authorList>
            <consortium name="WormBaseParasite"/>
        </authorList>
    </citation>
    <scope>IDENTIFICATION</scope>
</reference>
<evidence type="ECO:0000313" key="3">
    <source>
        <dbReference type="Proteomes" id="UP000274131"/>
    </source>
</evidence>
<dbReference type="WBParaSite" id="EVEC_0000654701-mRNA-1">
    <property type="protein sequence ID" value="EVEC_0000654701-mRNA-1"/>
    <property type="gene ID" value="EVEC_0000654701"/>
</dbReference>
<dbReference type="PANTHER" id="PTHR42686">
    <property type="entry name" value="GH17980P-RELATED"/>
    <property type="match status" value="1"/>
</dbReference>
<dbReference type="AlphaFoldDB" id="A0A0N4V880"/>
<dbReference type="GO" id="GO:0005829">
    <property type="term" value="C:cytosol"/>
    <property type="evidence" value="ECO:0007669"/>
    <property type="project" value="TreeGrafter"/>
</dbReference>
<evidence type="ECO:0000313" key="4">
    <source>
        <dbReference type="WBParaSite" id="EVEC_0000654701-mRNA-1"/>
    </source>
</evidence>
<evidence type="ECO:0000259" key="1">
    <source>
        <dbReference type="Pfam" id="PF00248"/>
    </source>
</evidence>
<dbReference type="InterPro" id="IPR023210">
    <property type="entry name" value="NADP_OxRdtase_dom"/>
</dbReference>
<dbReference type="CDD" id="cd19163">
    <property type="entry name" value="AKR_galDH"/>
    <property type="match status" value="1"/>
</dbReference>
<dbReference type="InterPro" id="IPR036812">
    <property type="entry name" value="NAD(P)_OxRdtase_dom_sf"/>
</dbReference>
<dbReference type="SUPFAM" id="SSF51430">
    <property type="entry name" value="NAD(P)-linked oxidoreductase"/>
    <property type="match status" value="1"/>
</dbReference>
<name>A0A0N4V880_ENTVE</name>
<dbReference type="EMBL" id="UXUI01008385">
    <property type="protein sequence ID" value="VDD91370.1"/>
    <property type="molecule type" value="Genomic_DNA"/>
</dbReference>
<gene>
    <name evidence="2" type="ORF">EVEC_LOCUS6121</name>
</gene>
<dbReference type="InterPro" id="IPR020471">
    <property type="entry name" value="AKR"/>
</dbReference>
<dbReference type="OrthoDB" id="48988at2759"/>
<reference evidence="2 3" key="2">
    <citation type="submission" date="2018-10" db="EMBL/GenBank/DDBJ databases">
        <authorList>
            <consortium name="Pathogen Informatics"/>
        </authorList>
    </citation>
    <scope>NUCLEOTIDE SEQUENCE [LARGE SCALE GENOMIC DNA]</scope>
</reference>
<dbReference type="Pfam" id="PF00248">
    <property type="entry name" value="Aldo_ket_red"/>
    <property type="match status" value="1"/>
</dbReference>
<dbReference type="Proteomes" id="UP000274131">
    <property type="component" value="Unassembled WGS sequence"/>
</dbReference>
<organism evidence="4">
    <name type="scientific">Enterobius vermicularis</name>
    <name type="common">Human pinworm</name>
    <dbReference type="NCBI Taxonomy" id="51028"/>
    <lineage>
        <taxon>Eukaryota</taxon>
        <taxon>Metazoa</taxon>
        <taxon>Ecdysozoa</taxon>
        <taxon>Nematoda</taxon>
        <taxon>Chromadorea</taxon>
        <taxon>Rhabditida</taxon>
        <taxon>Spirurina</taxon>
        <taxon>Oxyuridomorpha</taxon>
        <taxon>Oxyuroidea</taxon>
        <taxon>Oxyuridae</taxon>
        <taxon>Enterobius</taxon>
    </lineage>
</organism>
<dbReference type="PANTHER" id="PTHR42686:SF1">
    <property type="entry name" value="GH17980P-RELATED"/>
    <property type="match status" value="1"/>
</dbReference>